<dbReference type="PANTHER" id="PTHR44943:SF8">
    <property type="entry name" value="TPR REPEAT-CONTAINING PROTEIN MJ0263"/>
    <property type="match status" value="1"/>
</dbReference>
<accession>A0A2T1ENI7</accession>
<keyword evidence="2 3" id="KW-0802">TPR repeat</keyword>
<sequence>MALQHYYNGNFAEAEQVCRQILQQQPDQVEALQILGVALCSVGQAVAAIPFLQRVVQLQPDAAEAWGNLGTALQEQGCYEDAIAHFNRAIALKPDYAEAHYNLALVLQKQDRLEDALFHSQQTIALKPEFVDAYYNQGFLLRRLGRLEEAIAHYRTATQLAPNSAGAHKNLGHALLLTGALQQGFQEYEWRWRQPGWAPRLFAQPLWDGSPLIGRTILLHAEQGFGDTIQFIRYAALVRDRGGRVIVECQPSLLRLLETAAGIDQLIAQGAPLPDFDVHAPLLSLPHLCSTTLETIPAPVAYLSPPVDHPLRLKVPPGTRLKVGIAWTGNPDHKNNRYRSCAIEQFRALCQLPGIAFFSLQKGAPEADLQALAELPIQSLSASLDDFTATAAAIAQLDLVITIDTAVAHLAGALGKPVWLLLSVAPDWRWLLERDDSPWYPTMRLFRQRQRGSWQGVFERVAAELALWVERQT</sequence>
<dbReference type="PROSITE" id="PS50293">
    <property type="entry name" value="TPR_REGION"/>
    <property type="match status" value="2"/>
</dbReference>
<evidence type="ECO:0000313" key="4">
    <source>
        <dbReference type="EMBL" id="PSB34307.1"/>
    </source>
</evidence>
<reference evidence="4 5" key="2">
    <citation type="submission" date="2018-03" db="EMBL/GenBank/DDBJ databases">
        <title>The ancient ancestry and fast evolution of plastids.</title>
        <authorList>
            <person name="Moore K.R."/>
            <person name="Magnabosco C."/>
            <person name="Momper L."/>
            <person name="Gold D.A."/>
            <person name="Bosak T."/>
            <person name="Fournier G.P."/>
        </authorList>
    </citation>
    <scope>NUCLEOTIDE SEQUENCE [LARGE SCALE GENOMIC DNA]</scope>
    <source>
        <strain evidence="4 5">ULC18</strain>
    </source>
</reference>
<feature type="repeat" description="TPR" evidence="3">
    <location>
        <begin position="97"/>
        <end position="130"/>
    </location>
</feature>
<dbReference type="Gene3D" id="3.40.50.2000">
    <property type="entry name" value="Glycogen Phosphorylase B"/>
    <property type="match status" value="1"/>
</dbReference>
<dbReference type="RefSeq" id="WP_106254682.1">
    <property type="nucleotide sequence ID" value="NZ_CAWNSW010000073.1"/>
</dbReference>
<dbReference type="SMART" id="SM00028">
    <property type="entry name" value="TPR"/>
    <property type="match status" value="5"/>
</dbReference>
<feature type="repeat" description="TPR" evidence="3">
    <location>
        <begin position="131"/>
        <end position="164"/>
    </location>
</feature>
<proteinExistence type="predicted"/>
<gene>
    <name evidence="4" type="ORF">C7B82_02220</name>
</gene>
<dbReference type="EMBL" id="PVWK01000014">
    <property type="protein sequence ID" value="PSB34307.1"/>
    <property type="molecule type" value="Genomic_DNA"/>
</dbReference>
<dbReference type="SUPFAM" id="SSF48452">
    <property type="entry name" value="TPR-like"/>
    <property type="match status" value="1"/>
</dbReference>
<dbReference type="InterPro" id="IPR051685">
    <property type="entry name" value="Ycf3/AcsC/BcsC/TPR_MFPF"/>
</dbReference>
<dbReference type="InterPro" id="IPR002201">
    <property type="entry name" value="Glyco_trans_9"/>
</dbReference>
<dbReference type="InterPro" id="IPR019734">
    <property type="entry name" value="TPR_rpt"/>
</dbReference>
<evidence type="ECO:0000256" key="2">
    <source>
        <dbReference type="ARBA" id="ARBA00022803"/>
    </source>
</evidence>
<dbReference type="GO" id="GO:0016757">
    <property type="term" value="F:glycosyltransferase activity"/>
    <property type="evidence" value="ECO:0007669"/>
    <property type="project" value="InterPro"/>
</dbReference>
<dbReference type="SUPFAM" id="SSF53756">
    <property type="entry name" value="UDP-Glycosyltransferase/glycogen phosphorylase"/>
    <property type="match status" value="1"/>
</dbReference>
<dbReference type="Pfam" id="PF13414">
    <property type="entry name" value="TPR_11"/>
    <property type="match status" value="2"/>
</dbReference>
<comment type="caution">
    <text evidence="4">The sequence shown here is derived from an EMBL/GenBank/DDBJ whole genome shotgun (WGS) entry which is preliminary data.</text>
</comment>
<evidence type="ECO:0000256" key="3">
    <source>
        <dbReference type="PROSITE-ProRule" id="PRU00339"/>
    </source>
</evidence>
<keyword evidence="1" id="KW-0677">Repeat</keyword>
<dbReference type="PANTHER" id="PTHR44943">
    <property type="entry name" value="CELLULOSE SYNTHASE OPERON PROTEIN C"/>
    <property type="match status" value="1"/>
</dbReference>
<dbReference type="AlphaFoldDB" id="A0A2T1ENI7"/>
<reference evidence="5" key="1">
    <citation type="submission" date="2018-02" db="EMBL/GenBank/DDBJ databases">
        <authorList>
            <person name="Moore K."/>
            <person name="Momper L."/>
        </authorList>
    </citation>
    <scope>NUCLEOTIDE SEQUENCE [LARGE SCALE GENOMIC DNA]</scope>
    <source>
        <strain evidence="5">ULC18</strain>
    </source>
</reference>
<evidence type="ECO:0000313" key="5">
    <source>
        <dbReference type="Proteomes" id="UP000239576"/>
    </source>
</evidence>
<dbReference type="Pfam" id="PF01075">
    <property type="entry name" value="Glyco_transf_9"/>
    <property type="match status" value="1"/>
</dbReference>
<keyword evidence="5" id="KW-1185">Reference proteome</keyword>
<feature type="repeat" description="TPR" evidence="3">
    <location>
        <begin position="63"/>
        <end position="96"/>
    </location>
</feature>
<dbReference type="PROSITE" id="PS50005">
    <property type="entry name" value="TPR"/>
    <property type="match status" value="3"/>
</dbReference>
<protein>
    <submittedName>
        <fullName evidence="4">Uncharacterized protein</fullName>
    </submittedName>
</protein>
<dbReference type="Gene3D" id="1.25.40.10">
    <property type="entry name" value="Tetratricopeptide repeat domain"/>
    <property type="match status" value="2"/>
</dbReference>
<dbReference type="InterPro" id="IPR011990">
    <property type="entry name" value="TPR-like_helical_dom_sf"/>
</dbReference>
<dbReference type="Proteomes" id="UP000239576">
    <property type="component" value="Unassembled WGS sequence"/>
</dbReference>
<name>A0A2T1ENI7_9CYAN</name>
<dbReference type="Pfam" id="PF14559">
    <property type="entry name" value="TPR_19"/>
    <property type="match status" value="1"/>
</dbReference>
<evidence type="ECO:0000256" key="1">
    <source>
        <dbReference type="ARBA" id="ARBA00022737"/>
    </source>
</evidence>
<organism evidence="4 5">
    <name type="scientific">Stenomitos frigidus ULC18</name>
    <dbReference type="NCBI Taxonomy" id="2107698"/>
    <lineage>
        <taxon>Bacteria</taxon>
        <taxon>Bacillati</taxon>
        <taxon>Cyanobacteriota</taxon>
        <taxon>Cyanophyceae</taxon>
        <taxon>Leptolyngbyales</taxon>
        <taxon>Leptolyngbyaceae</taxon>
        <taxon>Stenomitos</taxon>
    </lineage>
</organism>